<accession>A0AC61QPC1</accession>
<organism evidence="1 2">
    <name type="scientific">Palleniella muris</name>
    <dbReference type="NCBI Taxonomy" id="3038145"/>
    <lineage>
        <taxon>Bacteria</taxon>
        <taxon>Pseudomonadati</taxon>
        <taxon>Bacteroidota</taxon>
        <taxon>Bacteroidia</taxon>
        <taxon>Bacteroidales</taxon>
        <taxon>Prevotellaceae</taxon>
        <taxon>Palleniella</taxon>
    </lineage>
</organism>
<proteinExistence type="predicted"/>
<protein>
    <submittedName>
        <fullName evidence="1">SGNH/GDSL hydrolase family protein</fullName>
    </submittedName>
</protein>
<name>A0AC61QPC1_9BACT</name>
<reference evidence="1" key="1">
    <citation type="submission" date="2019-04" db="EMBL/GenBank/DDBJ databases">
        <title>Microbes associate with the intestines of laboratory mice.</title>
        <authorList>
            <person name="Navarre W."/>
            <person name="Wong E."/>
            <person name="Huang K."/>
            <person name="Tropini C."/>
            <person name="Ng K."/>
            <person name="Yu B."/>
        </authorList>
    </citation>
    <scope>NUCLEOTIDE SEQUENCE</scope>
    <source>
        <strain evidence="1">NM73_A23</strain>
    </source>
</reference>
<sequence length="269" mass="30797">MKQKTLFILLCVLLAMPVCAQMTVTHPWAGKKVAYLGDSVTDPRNSGSNNKYWNLLNEWLGITPYVYAVSGRQWNDIPRQADKLRSEHGNDFDAIIIFMGTNDYNNAVPLGRWYDEVAATVEYGHGYVKRPETRMRRVTVMDTNTFRGRMNIAMDSLKRTFPDKQIVLLTPIHRAGFYANDKNWQVTEDYTNRCGEYLDAYVDAVKECGQVWAVPVIDLAALCGLYPMLDAHAKYFAKPDKDRLHPNNEGHRRMAATLMYQLLTIPCSF</sequence>
<dbReference type="Proteomes" id="UP000308886">
    <property type="component" value="Unassembled WGS sequence"/>
</dbReference>
<keyword evidence="2" id="KW-1185">Reference proteome</keyword>
<evidence type="ECO:0000313" key="2">
    <source>
        <dbReference type="Proteomes" id="UP000308886"/>
    </source>
</evidence>
<evidence type="ECO:0000313" key="1">
    <source>
        <dbReference type="EMBL" id="TGX81006.1"/>
    </source>
</evidence>
<comment type="caution">
    <text evidence="1">The sequence shown here is derived from an EMBL/GenBank/DDBJ whole genome shotgun (WGS) entry which is preliminary data.</text>
</comment>
<dbReference type="EMBL" id="SRZC01000020">
    <property type="protein sequence ID" value="TGX81006.1"/>
    <property type="molecule type" value="Genomic_DNA"/>
</dbReference>
<gene>
    <name evidence="1" type="ORF">E5358_11565</name>
</gene>
<keyword evidence="1" id="KW-0378">Hydrolase</keyword>